<evidence type="ECO:0000256" key="1">
    <source>
        <dbReference type="ARBA" id="ARBA00001686"/>
    </source>
</evidence>
<dbReference type="SMART" id="SM00146">
    <property type="entry name" value="PI3Kc"/>
    <property type="match status" value="1"/>
</dbReference>
<dbReference type="EMBL" id="OOIP01000007">
    <property type="protein sequence ID" value="SPO37665.1"/>
    <property type="molecule type" value="Genomic_DNA"/>
</dbReference>
<dbReference type="Proteomes" id="UP000323386">
    <property type="component" value="Unassembled WGS sequence"/>
</dbReference>
<dbReference type="PROSITE" id="PS51545">
    <property type="entry name" value="PIK_HELICAL"/>
    <property type="match status" value="1"/>
</dbReference>
<evidence type="ECO:0000256" key="4">
    <source>
        <dbReference type="ARBA" id="ARBA00022679"/>
    </source>
</evidence>
<dbReference type="FunFam" id="3.30.1010.10:FF:000014">
    <property type="entry name" value="Phosphatidylinositol 4-kinase STT4"/>
    <property type="match status" value="1"/>
</dbReference>
<feature type="domain" description="PI3K/PI4K catalytic" evidence="9">
    <location>
        <begin position="1959"/>
        <end position="2222"/>
    </location>
</feature>
<dbReference type="InterPro" id="IPR016024">
    <property type="entry name" value="ARM-type_fold"/>
</dbReference>
<evidence type="ECO:0000256" key="2">
    <source>
        <dbReference type="ARBA" id="ARBA00006209"/>
    </source>
</evidence>
<gene>
    <name evidence="11" type="ORF">PSFLO_03141</name>
</gene>
<feature type="compositionally biased region" description="Acidic residues" evidence="8">
    <location>
        <begin position="1943"/>
        <end position="1953"/>
    </location>
</feature>
<dbReference type="EC" id="2.7.1.67" evidence="3"/>
<feature type="region of interest" description="Disordered" evidence="8">
    <location>
        <begin position="416"/>
        <end position="435"/>
    </location>
</feature>
<dbReference type="GO" id="GO:0005886">
    <property type="term" value="C:plasma membrane"/>
    <property type="evidence" value="ECO:0007669"/>
    <property type="project" value="TreeGrafter"/>
</dbReference>
<feature type="region of interest" description="Disordered" evidence="8">
    <location>
        <begin position="1939"/>
        <end position="1973"/>
    </location>
</feature>
<keyword evidence="12" id="KW-1185">Reference proteome</keyword>
<evidence type="ECO:0000313" key="11">
    <source>
        <dbReference type="EMBL" id="SPO37665.1"/>
    </source>
</evidence>
<dbReference type="PROSITE" id="PS50290">
    <property type="entry name" value="PI3_4_KINASE_3"/>
    <property type="match status" value="1"/>
</dbReference>
<dbReference type="InterPro" id="IPR018936">
    <property type="entry name" value="PI3/4_kinase_CS"/>
</dbReference>
<keyword evidence="6 11" id="KW-0418">Kinase</keyword>
<dbReference type="PROSITE" id="PS00915">
    <property type="entry name" value="PI3_4_KINASE_1"/>
    <property type="match status" value="1"/>
</dbReference>
<dbReference type="InterPro" id="IPR045495">
    <property type="entry name" value="PI4K_N"/>
</dbReference>
<dbReference type="Pfam" id="PF19274">
    <property type="entry name" value="PI4K_N"/>
    <property type="match status" value="2"/>
</dbReference>
<dbReference type="SMART" id="SM00145">
    <property type="entry name" value="PI3Ka"/>
    <property type="match status" value="1"/>
</dbReference>
<dbReference type="GO" id="GO:0005737">
    <property type="term" value="C:cytoplasm"/>
    <property type="evidence" value="ECO:0007669"/>
    <property type="project" value="TreeGrafter"/>
</dbReference>
<dbReference type="CDD" id="cd05167">
    <property type="entry name" value="PI4Kc_III_alpha"/>
    <property type="match status" value="1"/>
</dbReference>
<dbReference type="InterPro" id="IPR015433">
    <property type="entry name" value="PI3/4_kinase"/>
</dbReference>
<dbReference type="Gene3D" id="1.10.1070.11">
    <property type="entry name" value="Phosphatidylinositol 3-/4-kinase, catalytic domain"/>
    <property type="match status" value="1"/>
</dbReference>
<dbReference type="PANTHER" id="PTHR10048:SF15">
    <property type="entry name" value="PHOSPHATIDYLINOSITOL 4-KINASE ALPHA"/>
    <property type="match status" value="1"/>
</dbReference>
<dbReference type="SUPFAM" id="SSF48371">
    <property type="entry name" value="ARM repeat"/>
    <property type="match status" value="2"/>
</dbReference>
<accession>A0A5C3F0X2</accession>
<feature type="region of interest" description="Disordered" evidence="8">
    <location>
        <begin position="815"/>
        <end position="844"/>
    </location>
</feature>
<evidence type="ECO:0000256" key="3">
    <source>
        <dbReference type="ARBA" id="ARBA00012169"/>
    </source>
</evidence>
<organism evidence="11 12">
    <name type="scientific">Pseudozyma flocculosa</name>
    <dbReference type="NCBI Taxonomy" id="84751"/>
    <lineage>
        <taxon>Eukaryota</taxon>
        <taxon>Fungi</taxon>
        <taxon>Dikarya</taxon>
        <taxon>Basidiomycota</taxon>
        <taxon>Ustilaginomycotina</taxon>
        <taxon>Ustilaginomycetes</taxon>
        <taxon>Ustilaginales</taxon>
        <taxon>Ustilaginaceae</taxon>
        <taxon>Pseudozyma</taxon>
    </lineage>
</organism>
<feature type="compositionally biased region" description="Low complexity" evidence="8">
    <location>
        <begin position="416"/>
        <end position="431"/>
    </location>
</feature>
<keyword evidence="5" id="KW-0547">Nucleotide-binding</keyword>
<dbReference type="Pfam" id="PF00613">
    <property type="entry name" value="PI3Ka"/>
    <property type="match status" value="1"/>
</dbReference>
<evidence type="ECO:0000313" key="12">
    <source>
        <dbReference type="Proteomes" id="UP000323386"/>
    </source>
</evidence>
<feature type="compositionally biased region" description="Basic and acidic residues" evidence="8">
    <location>
        <begin position="815"/>
        <end position="831"/>
    </location>
</feature>
<dbReference type="GO" id="GO:0005524">
    <property type="term" value="F:ATP binding"/>
    <property type="evidence" value="ECO:0007669"/>
    <property type="project" value="UniProtKB-KW"/>
</dbReference>
<evidence type="ECO:0000256" key="5">
    <source>
        <dbReference type="ARBA" id="ARBA00022741"/>
    </source>
</evidence>
<dbReference type="Gene3D" id="1.25.40.70">
    <property type="entry name" value="Phosphatidylinositol 3-kinase, accessory domain (PIK)"/>
    <property type="match status" value="1"/>
</dbReference>
<evidence type="ECO:0000259" key="10">
    <source>
        <dbReference type="PROSITE" id="PS51545"/>
    </source>
</evidence>
<feature type="compositionally biased region" description="Basic and acidic residues" evidence="8">
    <location>
        <begin position="249"/>
        <end position="261"/>
    </location>
</feature>
<reference evidence="11 12" key="1">
    <citation type="submission" date="2018-03" db="EMBL/GenBank/DDBJ databases">
        <authorList>
            <person name="Guldener U."/>
        </authorList>
    </citation>
    <scope>NUCLEOTIDE SEQUENCE [LARGE SCALE GENOMIC DNA]</scope>
    <source>
        <strain evidence="11 12">DAOM196992</strain>
    </source>
</reference>
<feature type="domain" description="PIK helical" evidence="10">
    <location>
        <begin position="1663"/>
        <end position="1840"/>
    </location>
</feature>
<evidence type="ECO:0000256" key="8">
    <source>
        <dbReference type="SAM" id="MobiDB-lite"/>
    </source>
</evidence>
<evidence type="ECO:0000259" key="9">
    <source>
        <dbReference type="PROSITE" id="PS50290"/>
    </source>
</evidence>
<dbReference type="InterPro" id="IPR036940">
    <property type="entry name" value="PI3/4_kinase_cat_sf"/>
</dbReference>
<keyword evidence="7" id="KW-0067">ATP-binding</keyword>
<dbReference type="SUPFAM" id="SSF56112">
    <property type="entry name" value="Protein kinase-like (PK-like)"/>
    <property type="match status" value="1"/>
</dbReference>
<dbReference type="PANTHER" id="PTHR10048">
    <property type="entry name" value="PHOSPHATIDYLINOSITOL KINASE"/>
    <property type="match status" value="1"/>
</dbReference>
<evidence type="ECO:0000256" key="7">
    <source>
        <dbReference type="ARBA" id="ARBA00022840"/>
    </source>
</evidence>
<protein>
    <recommendedName>
        <fullName evidence="3">1-phosphatidylinositol 4-kinase</fullName>
        <ecNumber evidence="3">2.7.1.67</ecNumber>
    </recommendedName>
</protein>
<dbReference type="InterPro" id="IPR011009">
    <property type="entry name" value="Kinase-like_dom_sf"/>
</dbReference>
<comment type="similarity">
    <text evidence="2">Belongs to the PI3/PI4-kinase family. Type III PI4K subfamily.</text>
</comment>
<comment type="catalytic activity">
    <reaction evidence="1">
        <text>a 1,2-diacyl-sn-glycero-3-phospho-(1D-myo-inositol) + ATP = a 1,2-diacyl-sn-glycero-3-phospho-(1D-myo-inositol 4-phosphate) + ADP + H(+)</text>
        <dbReference type="Rhea" id="RHEA:19877"/>
        <dbReference type="ChEBI" id="CHEBI:15378"/>
        <dbReference type="ChEBI" id="CHEBI:30616"/>
        <dbReference type="ChEBI" id="CHEBI:57880"/>
        <dbReference type="ChEBI" id="CHEBI:58178"/>
        <dbReference type="ChEBI" id="CHEBI:456216"/>
        <dbReference type="EC" id="2.7.1.67"/>
    </reaction>
</comment>
<keyword evidence="4" id="KW-0808">Transferase</keyword>
<dbReference type="Gene3D" id="3.30.1010.10">
    <property type="entry name" value="Phosphatidylinositol 3-kinase Catalytic Subunit, Chain A, domain 4"/>
    <property type="match status" value="1"/>
</dbReference>
<sequence>MDSLDLPTHQLILDDLAVNLASDIDRIPAGSAHVRSLFGLGAGAAATSSRVKTSSLRHLSTAAARTQISLALFASSISTAQPAHANDEHLVPVLDQLESLLRDLTLTDFDQDMAWSEWPLADQLAHALVASFLRVAQNAQHHRRRCFDAVLVFADRLTAGLTATSGDAHTAACRLVPLFNGLYRALANVRFPWSRSEFARLATTLAPLIRSVQAARRLDEILLVLPEQQLARAHAIRSTRRVPKQPTVRPKDALGDDRSEGSVDTFFSGNEDDVDGDDVPGLVEQDGGFTYADGDSDEDQRAYRLSMLAHYRRIGSPVSGHYAVHAALEILTSVLAQALAVDARPRANEPHAARGAQADRFDLDPALLKHQRHHGHLGGDKAAAEAWKSLLRYAVVSPASSSEADGKDATPAIAPAASSVPASAPPTSAQPGEQGGLASAVLSAIPLLGSSSTNGSAAFGHDQSTAPSAASNGAPAISSLLPTALDVDAAVHSTIQASNRTFHSTQRFVESAGYELDGTLADLYTADILGEALKLSTLCSVCLHLDSGTAVDASTFVRIRNLLSESTPIIDPTVQTAALQSVGLLVRNQPAVAMPMTRVLRHFVTSPLAVFESGPNGTLSPVLLSAARCLASCVTIAPGDDLVVSTMYNLLNYISKDSAGGGAGGHLGLGGLASSGMSVRSGASRAITTRDHIPGMQHSGSQTIMNVRTEDQKRLINLSTITVLARLALEVGKPDITALTVSMLLQRLRTADPVVEAAILDNLVPLALAGPKAAYVDVIRALSSASRSAMTGGANRRAAVAVHAAQLKLATGLGRLDESDDRERGGERDAADGGPASSASAGDDLEAAGGRKELYLVELLQLYAEKGIQLQQAAASGKSSAEELAELNTDLAAMLPSIAALLEHADINPQVEPTTEMVTLFRNLWFLSVLFGFASPQNIRSVGLDRAAAPRAAPASAAEAQGEIVGRSLSAISLKTPTLVPETAHNYLESDLEYNSVLKREFSSATLDSQRKALAAVIPSHASEIRSFSYAQVTFLATIYDLESLRSRMGRPSMVLWYFVNDGLNSSTLVSSMQAIADRVVDSYIQDLGRQVDGHTLDPRVSSEVRALLLGTCHRVAKVRQVSQSILDKLVGALPSLLCDQDVVVAMLEILTLLRQGCECEYRDEYAPVYHFRSERANLSFELSDSYSQRNEILARFLERARRYLGVVLGLAPVELHGILQRYLSTFDDSTLPGRTELGKSVALDYARAMPASSRGLDGFLPQLGGWKSDASSVFVGELSAKSTYLGEMTGIHLALSHGLVELAKDPTTTLSPAKVAESRDQLRHVAAGIAAKRRTPPFAELRRLLYRSAALAVALPRPDYELLHFIVAIPMLVFSNEAVSTACQVWTWIIGERPEVETKVMVEITAAWSHTARTRRGLFSPALTQKHPFLRKTEMGAFDREEVTAEQEQARRLFTPHLTLIHLLSSRFQALRYRDPTMVLALHRLIQHSGNAVGLMSTHPLSREVRFSLVLFGFELLQGSRAEGLVEHQLRDALYRIAFAWFAAAPQWSFGSNRLQLRAEIQLLSELLDHLRVDRVRTDHHHLTSFASSSASTASSVRLPPHGITVAEAAQASERKRTLLRLLLENEQARFSVWANPLGEGARGSDYVGELTKSMTEARWPELVRSAWSISPAVAVQLGVRFQSSKALRAELGRLVRAQPQRVVDVPTALQYVLEDHLSSARRDGTDLRWLQYWSAVSPVEAIHLFQPEYDNHPLVLQYAMRALEQHPVELTFFYVPQVVQALRDDAYGYVEHFIFETSKISQLFCHQIIWNMKANSYRDDDAEEPDPMKPTLDRMVDNIVNALSGEAQEFYEREFGFFNEVTSISGKLKPYIKKSKPEKKAKIDEEMAKIKVEEGVYLPSNADGVVVDLDRKSGRPLQSHAKAPFMATFKVRREVARPGGDDADEGGDGDENGGQGASSPSPAGRGEHQQRKRTVDVWQGAIFKVGDDCRQDVLALQVIAMFKNIYTTVGIDLYLNPYRVTATGPGCGVIDVVPNATSRDEMGRAKINNLLAFFLGRYGNPDSVAFQRARINFIQSMAAYSVVCHILQIRDRHNGNMMIDGDGHLVHIDFGFLFDIGPGGMRFEPYSFKLSHEMIDVMGGPGSQGFKMFEELVVKAFLAARPYCNEIVDVCRLMLGTELPSFKGMPTIDRLRDRFKPHLSDREAAAHAQWLVKDAYGNMRGVLYDKLQEVTNDIPFAR</sequence>
<feature type="compositionally biased region" description="Low complexity" evidence="8">
    <location>
        <begin position="832"/>
        <end position="842"/>
    </location>
</feature>
<dbReference type="InterPro" id="IPR042236">
    <property type="entry name" value="PI3K_accessory_sf"/>
</dbReference>
<dbReference type="OrthoDB" id="10264149at2759"/>
<evidence type="ECO:0000256" key="6">
    <source>
        <dbReference type="ARBA" id="ARBA00022777"/>
    </source>
</evidence>
<dbReference type="GO" id="GO:0004430">
    <property type="term" value="F:1-phosphatidylinositol 4-kinase activity"/>
    <property type="evidence" value="ECO:0007669"/>
    <property type="project" value="UniProtKB-EC"/>
</dbReference>
<dbReference type="FunFam" id="1.25.40.70:FF:000011">
    <property type="entry name" value="Phosphatidylinositol 4-kinase alpha"/>
    <property type="match status" value="1"/>
</dbReference>
<dbReference type="GO" id="GO:0048015">
    <property type="term" value="P:phosphatidylinositol-mediated signaling"/>
    <property type="evidence" value="ECO:0007669"/>
    <property type="project" value="TreeGrafter"/>
</dbReference>
<dbReference type="PROSITE" id="PS00916">
    <property type="entry name" value="PI3_4_KINASE_2"/>
    <property type="match status" value="1"/>
</dbReference>
<dbReference type="FunFam" id="1.10.1070.11:FF:000012">
    <property type="entry name" value="Phosphatidylinositol 4-kinase alpha 1"/>
    <property type="match status" value="1"/>
</dbReference>
<feature type="region of interest" description="Disordered" evidence="8">
    <location>
        <begin position="236"/>
        <end position="262"/>
    </location>
</feature>
<name>A0A5C3F0X2_9BASI</name>
<dbReference type="GO" id="GO:0046854">
    <property type="term" value="P:phosphatidylinositol phosphate biosynthetic process"/>
    <property type="evidence" value="ECO:0007669"/>
    <property type="project" value="InterPro"/>
</dbReference>
<dbReference type="InterPro" id="IPR001263">
    <property type="entry name" value="PI3K_accessory_dom"/>
</dbReference>
<proteinExistence type="inferred from homology"/>
<dbReference type="InterPro" id="IPR000403">
    <property type="entry name" value="PI3/4_kinase_cat_dom"/>
</dbReference>
<dbReference type="Pfam" id="PF00454">
    <property type="entry name" value="PI3_PI4_kinase"/>
    <property type="match status" value="1"/>
</dbReference>